<protein>
    <submittedName>
        <fullName evidence="2">YopX family protein</fullName>
    </submittedName>
</protein>
<dbReference type="Pfam" id="PF09643">
    <property type="entry name" value="YopX"/>
    <property type="match status" value="1"/>
</dbReference>
<dbReference type="InterPro" id="IPR023385">
    <property type="entry name" value="YopX-like_C"/>
</dbReference>
<sequence length="191" mass="22482">MREIKIRIFDKKNKKILEVDTLFINEAMFKPVGGDEYSVWNYDTEYYSSPMQYTGLKDKNGVEIYEGDIVNFQHIDDYGYMTNVFQNGFYRGVVKWGEHYPAFDIFDIKDNSTFGFDCNIFSMESDIVIEVIGNIYENKEFKVLQGDRFSPPFVIKTFKTKKEADDFVEATQKESSKYDEYTAFWVEEVNG</sequence>
<feature type="domain" description="YopX protein" evidence="1">
    <location>
        <begin position="7"/>
        <end position="140"/>
    </location>
</feature>
<reference evidence="2" key="1">
    <citation type="submission" date="2023-09" db="EMBL/GenBank/DDBJ databases">
        <title>Arcobacter tbilisiensis sp. nov. isolated from chicken meat in Tbilisi, Georgia.</title>
        <authorList>
            <person name="Matthias R."/>
            <person name="Zautner A.E."/>
        </authorList>
    </citation>
    <scope>NUCLEOTIDE SEQUENCE</scope>
    <source>
        <strain evidence="2">LEO 107</strain>
    </source>
</reference>
<dbReference type="InterPro" id="IPR019096">
    <property type="entry name" value="YopX_protein"/>
</dbReference>
<dbReference type="NCBIfam" id="TIGR01671">
    <property type="entry name" value="phage_TIGR01671"/>
    <property type="match status" value="1"/>
</dbReference>
<dbReference type="SUPFAM" id="SSF159006">
    <property type="entry name" value="YopX-like"/>
    <property type="match status" value="1"/>
</dbReference>
<organism evidence="2">
    <name type="scientific">Arcobacter sp. AZ-2023</name>
    <dbReference type="NCBI Taxonomy" id="3074453"/>
    <lineage>
        <taxon>Bacteria</taxon>
        <taxon>Pseudomonadati</taxon>
        <taxon>Campylobacterota</taxon>
        <taxon>Epsilonproteobacteria</taxon>
        <taxon>Campylobacterales</taxon>
        <taxon>Arcobacteraceae</taxon>
        <taxon>Arcobacter</taxon>
    </lineage>
</organism>
<name>A0AA96I2H1_9BACT</name>
<dbReference type="AlphaFoldDB" id="A0AA96I2H1"/>
<evidence type="ECO:0000313" key="2">
    <source>
        <dbReference type="EMBL" id="WNL16290.1"/>
    </source>
</evidence>
<dbReference type="Gene3D" id="2.30.30.290">
    <property type="entry name" value="YopX-like domains"/>
    <property type="match status" value="1"/>
</dbReference>
<evidence type="ECO:0000259" key="1">
    <source>
        <dbReference type="Pfam" id="PF09643"/>
    </source>
</evidence>
<gene>
    <name evidence="2" type="ORF">RJG54_08705</name>
</gene>
<proteinExistence type="predicted"/>
<accession>A0AA96I2H1</accession>
<dbReference type="EMBL" id="CP134846">
    <property type="protein sequence ID" value="WNL16290.1"/>
    <property type="molecule type" value="Genomic_DNA"/>
</dbReference>
<dbReference type="InterPro" id="IPR010024">
    <property type="entry name" value="CHP16711"/>
</dbReference>